<accession>M1UJ70</accession>
<evidence type="ECO:0000256" key="6">
    <source>
        <dbReference type="ARBA" id="ARBA00023136"/>
    </source>
</evidence>
<dbReference type="InterPro" id="IPR051907">
    <property type="entry name" value="DoxX-like_oxidoreductase"/>
</dbReference>
<feature type="transmembrane region" description="Helical" evidence="7">
    <location>
        <begin position="105"/>
        <end position="126"/>
    </location>
</feature>
<dbReference type="AlphaFoldDB" id="M1UJ70"/>
<organism evidence="8 9">
    <name type="scientific">Corynebacterium callunae DSM 20147</name>
    <dbReference type="NCBI Taxonomy" id="1121353"/>
    <lineage>
        <taxon>Bacteria</taxon>
        <taxon>Bacillati</taxon>
        <taxon>Actinomycetota</taxon>
        <taxon>Actinomycetes</taxon>
        <taxon>Mycobacteriales</taxon>
        <taxon>Corynebacteriaceae</taxon>
        <taxon>Corynebacterium</taxon>
    </lineage>
</organism>
<dbReference type="RefSeq" id="WP_015650296.1">
    <property type="nucleotide sequence ID" value="NC_020506.1"/>
</dbReference>
<evidence type="ECO:0000313" key="8">
    <source>
        <dbReference type="EMBL" id="AGG65844.1"/>
    </source>
</evidence>
<dbReference type="KEGG" id="ccn:H924_01950"/>
<comment type="subcellular location">
    <subcellularLocation>
        <location evidence="1">Cell membrane</location>
        <topology evidence="1">Multi-pass membrane protein</topology>
    </subcellularLocation>
</comment>
<keyword evidence="5 7" id="KW-1133">Transmembrane helix</keyword>
<name>M1UJ70_9CORY</name>
<evidence type="ECO:0000256" key="7">
    <source>
        <dbReference type="SAM" id="Phobius"/>
    </source>
</evidence>
<dbReference type="HOGENOM" id="CLU_058421_3_2_11"/>
<evidence type="ECO:0000256" key="4">
    <source>
        <dbReference type="ARBA" id="ARBA00022692"/>
    </source>
</evidence>
<evidence type="ECO:0000256" key="3">
    <source>
        <dbReference type="ARBA" id="ARBA00022475"/>
    </source>
</evidence>
<feature type="transmembrane region" description="Helical" evidence="7">
    <location>
        <begin position="45"/>
        <end position="67"/>
    </location>
</feature>
<dbReference type="InterPro" id="IPR032808">
    <property type="entry name" value="DoxX"/>
</dbReference>
<dbReference type="GO" id="GO:0005886">
    <property type="term" value="C:plasma membrane"/>
    <property type="evidence" value="ECO:0007669"/>
    <property type="project" value="UniProtKB-SubCell"/>
</dbReference>
<gene>
    <name evidence="8" type="ORF">H924_01950</name>
</gene>
<evidence type="ECO:0000256" key="2">
    <source>
        <dbReference type="ARBA" id="ARBA00006679"/>
    </source>
</evidence>
<keyword evidence="3" id="KW-1003">Cell membrane</keyword>
<keyword evidence="9" id="KW-1185">Reference proteome</keyword>
<dbReference type="eggNOG" id="COG2259">
    <property type="taxonomic scope" value="Bacteria"/>
</dbReference>
<evidence type="ECO:0000256" key="1">
    <source>
        <dbReference type="ARBA" id="ARBA00004651"/>
    </source>
</evidence>
<dbReference type="STRING" id="1121353.H924_01950"/>
<dbReference type="PANTHER" id="PTHR33452:SF1">
    <property type="entry name" value="INNER MEMBRANE PROTEIN YPHA-RELATED"/>
    <property type="match status" value="1"/>
</dbReference>
<sequence length="135" mass="13528">MSTIKEVAFVLARILLGIILIAHGWDKFAITGLEGISGYFASLGIPAAGFAAVVAALVEIIGGILIIAGAFTRIAAAVVFVDMLLAALLAHIANGVFVMNNGWELTGAIGAGALLLVAAGAGAWSVDAALAKNKA</sequence>
<comment type="similarity">
    <text evidence="2">Belongs to the DoxX family.</text>
</comment>
<dbReference type="PATRIC" id="fig|1121353.3.peg.408"/>
<dbReference type="PANTHER" id="PTHR33452">
    <property type="entry name" value="OXIDOREDUCTASE CATD-RELATED"/>
    <property type="match status" value="1"/>
</dbReference>
<reference evidence="8 9" key="1">
    <citation type="submission" date="2013-02" db="EMBL/GenBank/DDBJ databases">
        <title>The complete genome sequence of Corynebacterium callunae DSM 20147.</title>
        <authorList>
            <person name="Ruckert C."/>
            <person name="Albersmeier A."/>
            <person name="Kalinowski J."/>
        </authorList>
    </citation>
    <scope>NUCLEOTIDE SEQUENCE [LARGE SCALE GENOMIC DNA]</scope>
    <source>
        <strain evidence="8 9">DSM 20147</strain>
    </source>
</reference>
<feature type="transmembrane region" description="Helical" evidence="7">
    <location>
        <begin position="74"/>
        <end position="93"/>
    </location>
</feature>
<protein>
    <recommendedName>
        <fullName evidence="10">DoxX family protein</fullName>
    </recommendedName>
</protein>
<evidence type="ECO:0008006" key="10">
    <source>
        <dbReference type="Google" id="ProtNLM"/>
    </source>
</evidence>
<dbReference type="OrthoDB" id="1122432at2"/>
<evidence type="ECO:0000313" key="9">
    <source>
        <dbReference type="Proteomes" id="UP000011760"/>
    </source>
</evidence>
<dbReference type="Pfam" id="PF07681">
    <property type="entry name" value="DoxX"/>
    <property type="match status" value="1"/>
</dbReference>
<keyword evidence="6 7" id="KW-0472">Membrane</keyword>
<evidence type="ECO:0000256" key="5">
    <source>
        <dbReference type="ARBA" id="ARBA00022989"/>
    </source>
</evidence>
<dbReference type="Proteomes" id="UP000011760">
    <property type="component" value="Chromosome"/>
</dbReference>
<keyword evidence="4 7" id="KW-0812">Transmembrane</keyword>
<feature type="transmembrane region" description="Helical" evidence="7">
    <location>
        <begin position="7"/>
        <end position="25"/>
    </location>
</feature>
<proteinExistence type="inferred from homology"/>
<dbReference type="EMBL" id="CP004354">
    <property type="protein sequence ID" value="AGG65844.1"/>
    <property type="molecule type" value="Genomic_DNA"/>
</dbReference>